<protein>
    <recommendedName>
        <fullName evidence="4">Ig-like domain-containing protein</fullName>
    </recommendedName>
</protein>
<evidence type="ECO:0000313" key="2">
    <source>
        <dbReference type="EMBL" id="GAA0926465.1"/>
    </source>
</evidence>
<dbReference type="RefSeq" id="WP_343939702.1">
    <property type="nucleotide sequence ID" value="NZ_BAAAHP010000032.1"/>
</dbReference>
<proteinExistence type="predicted"/>
<evidence type="ECO:0000256" key="1">
    <source>
        <dbReference type="SAM" id="SignalP"/>
    </source>
</evidence>
<dbReference type="Proteomes" id="UP001499967">
    <property type="component" value="Unassembled WGS sequence"/>
</dbReference>
<name>A0ABN1PE66_9PSEU</name>
<accession>A0ABN1PE66</accession>
<keyword evidence="1" id="KW-0732">Signal</keyword>
<evidence type="ECO:0008006" key="4">
    <source>
        <dbReference type="Google" id="ProtNLM"/>
    </source>
</evidence>
<keyword evidence="3" id="KW-1185">Reference proteome</keyword>
<feature type="signal peptide" evidence="1">
    <location>
        <begin position="1"/>
        <end position="23"/>
    </location>
</feature>
<sequence length="123" mass="13664">MRALVAVLVIAGSVILAPGTASADEDTYKVNRSWKLTHDDGEPRIVPHAEDDVIELTCHNEDLMKDWWVNDKDLVARSWEKADGTGVQVRPDFPDDEEDTATLRITLVCEESGQEDSSGKIRS</sequence>
<gene>
    <name evidence="2" type="ORF">GCM10009559_11580</name>
</gene>
<feature type="chain" id="PRO_5046612675" description="Ig-like domain-containing protein" evidence="1">
    <location>
        <begin position="24"/>
        <end position="123"/>
    </location>
</feature>
<reference evidence="2 3" key="1">
    <citation type="journal article" date="2019" name="Int. J. Syst. Evol. Microbiol.">
        <title>The Global Catalogue of Microorganisms (GCM) 10K type strain sequencing project: providing services to taxonomists for standard genome sequencing and annotation.</title>
        <authorList>
            <consortium name="The Broad Institute Genomics Platform"/>
            <consortium name="The Broad Institute Genome Sequencing Center for Infectious Disease"/>
            <person name="Wu L."/>
            <person name="Ma J."/>
        </authorList>
    </citation>
    <scope>NUCLEOTIDE SEQUENCE [LARGE SCALE GENOMIC DNA]</scope>
    <source>
        <strain evidence="2 3">JCM 11117</strain>
    </source>
</reference>
<evidence type="ECO:0000313" key="3">
    <source>
        <dbReference type="Proteomes" id="UP001499967"/>
    </source>
</evidence>
<comment type="caution">
    <text evidence="2">The sequence shown here is derived from an EMBL/GenBank/DDBJ whole genome shotgun (WGS) entry which is preliminary data.</text>
</comment>
<dbReference type="EMBL" id="BAAAHP010000032">
    <property type="protein sequence ID" value="GAA0926465.1"/>
    <property type="molecule type" value="Genomic_DNA"/>
</dbReference>
<organism evidence="2 3">
    <name type="scientific">Pseudonocardia zijingensis</name>
    <dbReference type="NCBI Taxonomy" id="153376"/>
    <lineage>
        <taxon>Bacteria</taxon>
        <taxon>Bacillati</taxon>
        <taxon>Actinomycetota</taxon>
        <taxon>Actinomycetes</taxon>
        <taxon>Pseudonocardiales</taxon>
        <taxon>Pseudonocardiaceae</taxon>
        <taxon>Pseudonocardia</taxon>
    </lineage>
</organism>